<organism evidence="2 3">
    <name type="scientific">Leptospira meyeri</name>
    <dbReference type="NCBI Taxonomy" id="29508"/>
    <lineage>
        <taxon>Bacteria</taxon>
        <taxon>Pseudomonadati</taxon>
        <taxon>Spirochaetota</taxon>
        <taxon>Spirochaetia</taxon>
        <taxon>Leptospirales</taxon>
        <taxon>Leptospiraceae</taxon>
        <taxon>Leptospira</taxon>
    </lineage>
</organism>
<evidence type="ECO:0000256" key="1">
    <source>
        <dbReference type="SAM" id="Phobius"/>
    </source>
</evidence>
<dbReference type="RefSeq" id="WP_004787816.1">
    <property type="nucleotide sequence ID" value="NZ_SORO01000010.1"/>
</dbReference>
<dbReference type="GeneID" id="79829236"/>
<gene>
    <name evidence="2" type="ORF">CLV96_4003</name>
</gene>
<dbReference type="OrthoDB" id="9920994at2"/>
<comment type="caution">
    <text evidence="2">The sequence shown here is derived from an EMBL/GenBank/DDBJ whole genome shotgun (WGS) entry which is preliminary data.</text>
</comment>
<dbReference type="STRING" id="1193051.LEP1GSC017_3980"/>
<dbReference type="EMBL" id="SORO01000010">
    <property type="protein sequence ID" value="TDY66035.1"/>
    <property type="molecule type" value="Genomic_DNA"/>
</dbReference>
<dbReference type="AlphaFoldDB" id="A0A4R8MLB6"/>
<feature type="transmembrane region" description="Helical" evidence="1">
    <location>
        <begin position="47"/>
        <end position="65"/>
    </location>
</feature>
<proteinExistence type="predicted"/>
<accession>A0A4R8MLB6</accession>
<keyword evidence="1" id="KW-0812">Transmembrane</keyword>
<dbReference type="Proteomes" id="UP000294684">
    <property type="component" value="Unassembled WGS sequence"/>
</dbReference>
<keyword evidence="1" id="KW-0472">Membrane</keyword>
<keyword evidence="1" id="KW-1133">Transmembrane helix</keyword>
<keyword evidence="3" id="KW-1185">Reference proteome</keyword>
<sequence length="237" mass="27745">MKKYINKQNVILAIGLILNFLESIMKYDGYKVAFSNLINLRLMTEYFFINISVGLFFILSALLIIKVTKRHLNRYNIFVYSFFILTTYNFITFEKLAKVDAKLDNGVLKIENNISVVFPGSEIENKDFTEKKPTVSHYQFKSKNFYYNAFLSRTTNAYYSEAQTLDQFYPYFKKTLSTNNQIVLKENVDFKNGIVICTLETGMNGTLNYYKIINKDGIYIILNSNQNFEHNFFNVSL</sequence>
<feature type="transmembrane region" description="Helical" evidence="1">
    <location>
        <begin position="77"/>
        <end position="93"/>
    </location>
</feature>
<protein>
    <submittedName>
        <fullName evidence="2">Uncharacterized protein</fullName>
    </submittedName>
</protein>
<reference evidence="2 3" key="1">
    <citation type="submission" date="2019-03" db="EMBL/GenBank/DDBJ databases">
        <title>Genomic Encyclopedia of Archaeal and Bacterial Type Strains, Phase II (KMG-II): from individual species to whole genera.</title>
        <authorList>
            <person name="Goeker M."/>
        </authorList>
    </citation>
    <scope>NUCLEOTIDE SEQUENCE [LARGE SCALE GENOMIC DNA]</scope>
    <source>
        <strain evidence="2 3">DSM 21537</strain>
    </source>
</reference>
<evidence type="ECO:0000313" key="3">
    <source>
        <dbReference type="Proteomes" id="UP000294684"/>
    </source>
</evidence>
<name>A0A4R8MLB6_LEPME</name>
<evidence type="ECO:0000313" key="2">
    <source>
        <dbReference type="EMBL" id="TDY66035.1"/>
    </source>
</evidence>